<evidence type="ECO:0000313" key="4">
    <source>
        <dbReference type="Proteomes" id="UP000051952"/>
    </source>
</evidence>
<organism evidence="3 4">
    <name type="scientific">Bodo saltans</name>
    <name type="common">Flagellated protozoan</name>
    <dbReference type="NCBI Taxonomy" id="75058"/>
    <lineage>
        <taxon>Eukaryota</taxon>
        <taxon>Discoba</taxon>
        <taxon>Euglenozoa</taxon>
        <taxon>Kinetoplastea</taxon>
        <taxon>Metakinetoplastina</taxon>
        <taxon>Eubodonida</taxon>
        <taxon>Bodonidae</taxon>
        <taxon>Bodo</taxon>
    </lineage>
</organism>
<evidence type="ECO:0000256" key="2">
    <source>
        <dbReference type="SAM" id="Phobius"/>
    </source>
</evidence>
<dbReference type="PANTHER" id="PTHR11319:SF35">
    <property type="entry name" value="OUTER MEMBRANE PROTEIN PMPC-RELATED"/>
    <property type="match status" value="1"/>
</dbReference>
<dbReference type="EMBL" id="CYKH01002104">
    <property type="protein sequence ID" value="CUG92996.1"/>
    <property type="molecule type" value="Genomic_DNA"/>
</dbReference>
<gene>
    <name evidence="3" type="ORF">BSAL_40180</name>
</gene>
<name>A0A0S4JN80_BODSA</name>
<keyword evidence="2" id="KW-1133">Transmembrane helix</keyword>
<dbReference type="VEuPathDB" id="TriTrypDB:BSAL_40180"/>
<feature type="transmembrane region" description="Helical" evidence="2">
    <location>
        <begin position="281"/>
        <end position="302"/>
    </location>
</feature>
<keyword evidence="2" id="KW-0812">Transmembrane</keyword>
<dbReference type="Proteomes" id="UP000051952">
    <property type="component" value="Unassembled WGS sequence"/>
</dbReference>
<feature type="transmembrane region" description="Helical" evidence="2">
    <location>
        <begin position="171"/>
        <end position="190"/>
    </location>
</feature>
<protein>
    <submittedName>
        <fullName evidence="3">GPI-anchored surface protein, putative</fullName>
    </submittedName>
</protein>
<feature type="compositionally biased region" description="Polar residues" evidence="1">
    <location>
        <begin position="1"/>
        <end position="18"/>
    </location>
</feature>
<feature type="transmembrane region" description="Helical" evidence="2">
    <location>
        <begin position="308"/>
        <end position="329"/>
    </location>
</feature>
<reference evidence="4" key="1">
    <citation type="submission" date="2015-09" db="EMBL/GenBank/DDBJ databases">
        <authorList>
            <consortium name="Pathogen Informatics"/>
        </authorList>
    </citation>
    <scope>NUCLEOTIDE SEQUENCE [LARGE SCALE GENOMIC DNA]</scope>
    <source>
        <strain evidence="4">Lake Konstanz</strain>
    </source>
</reference>
<dbReference type="PANTHER" id="PTHR11319">
    <property type="entry name" value="G PROTEIN-COUPLED RECEPTOR-RELATED"/>
    <property type="match status" value="1"/>
</dbReference>
<sequence>MGDQRTSLFQSTTTSHANSPRRRTSAWFDADLDLRELEAKDIRSPTTFLPSGQQSRLLTQQTPLTGRSRGELFPHFVFGEAGEEKSLALEDRATVTNEQIQVGDLSSKSSLVIPSSPPLTKSSPLSLSDGKEDSLPLPMIKQRQMPTFSELVEPSRLAQPNLRPPPIMKRVVNLVLVSLVVLAFLLYPTIVQAAQRVITCRTLIARETTIIRVLSYDPDVDCTSSGYHHWLPMSLIVLVLVGAGFPLLCPGAVVIAQYTTCAGDSKNARHLFHFVTGGYRVWFWEAIVLFRKAAIVMALVVVGPERDAFQSFSIACSWIFGVSLALNVVL</sequence>
<feature type="non-terminal residue" evidence="3">
    <location>
        <position position="330"/>
    </location>
</feature>
<keyword evidence="4" id="KW-1185">Reference proteome</keyword>
<accession>A0A0S4JN80</accession>
<proteinExistence type="predicted"/>
<feature type="transmembrane region" description="Helical" evidence="2">
    <location>
        <begin position="235"/>
        <end position="260"/>
    </location>
</feature>
<feature type="region of interest" description="Disordered" evidence="1">
    <location>
        <begin position="109"/>
        <end position="132"/>
    </location>
</feature>
<dbReference type="AlphaFoldDB" id="A0A0S4JN80"/>
<feature type="region of interest" description="Disordered" evidence="1">
    <location>
        <begin position="1"/>
        <end position="23"/>
    </location>
</feature>
<evidence type="ECO:0000313" key="3">
    <source>
        <dbReference type="EMBL" id="CUG92996.1"/>
    </source>
</evidence>
<evidence type="ECO:0000256" key="1">
    <source>
        <dbReference type="SAM" id="MobiDB-lite"/>
    </source>
</evidence>
<feature type="compositionally biased region" description="Low complexity" evidence="1">
    <location>
        <begin position="109"/>
        <end position="128"/>
    </location>
</feature>
<keyword evidence="2" id="KW-0472">Membrane</keyword>